<dbReference type="AlphaFoldDB" id="A0A6A0A427"/>
<sequence>MPDGQAGDEVLARPFPVRLDLPDFVDALRSKQLLGPDTYDMTRNRFYSSAFARIRSEK</sequence>
<dbReference type="EMBL" id="BLLF01002679">
    <property type="protein sequence ID" value="GFH24962.1"/>
    <property type="molecule type" value="Genomic_DNA"/>
</dbReference>
<proteinExistence type="predicted"/>
<accession>A0A6A0A427</accession>
<dbReference type="Proteomes" id="UP000485058">
    <property type="component" value="Unassembled WGS sequence"/>
</dbReference>
<keyword evidence="2" id="KW-1185">Reference proteome</keyword>
<protein>
    <submittedName>
        <fullName evidence="1">Uncharacterized protein</fullName>
    </submittedName>
</protein>
<comment type="caution">
    <text evidence="1">The sequence shown here is derived from an EMBL/GenBank/DDBJ whole genome shotgun (WGS) entry which is preliminary data.</text>
</comment>
<evidence type="ECO:0000313" key="1">
    <source>
        <dbReference type="EMBL" id="GFH24962.1"/>
    </source>
</evidence>
<name>A0A6A0A427_HAELA</name>
<gene>
    <name evidence="1" type="ORF">HaLaN_22844</name>
</gene>
<evidence type="ECO:0000313" key="2">
    <source>
        <dbReference type="Proteomes" id="UP000485058"/>
    </source>
</evidence>
<reference evidence="1 2" key="1">
    <citation type="submission" date="2020-02" db="EMBL/GenBank/DDBJ databases">
        <title>Draft genome sequence of Haematococcus lacustris strain NIES-144.</title>
        <authorList>
            <person name="Morimoto D."/>
            <person name="Nakagawa S."/>
            <person name="Yoshida T."/>
            <person name="Sawayama S."/>
        </authorList>
    </citation>
    <scope>NUCLEOTIDE SEQUENCE [LARGE SCALE GENOMIC DNA]</scope>
    <source>
        <strain evidence="1 2">NIES-144</strain>
    </source>
</reference>
<organism evidence="1 2">
    <name type="scientific">Haematococcus lacustris</name>
    <name type="common">Green alga</name>
    <name type="synonym">Haematococcus pluvialis</name>
    <dbReference type="NCBI Taxonomy" id="44745"/>
    <lineage>
        <taxon>Eukaryota</taxon>
        <taxon>Viridiplantae</taxon>
        <taxon>Chlorophyta</taxon>
        <taxon>core chlorophytes</taxon>
        <taxon>Chlorophyceae</taxon>
        <taxon>CS clade</taxon>
        <taxon>Chlamydomonadales</taxon>
        <taxon>Haematococcaceae</taxon>
        <taxon>Haematococcus</taxon>
    </lineage>
</organism>